<feature type="compositionally biased region" description="Low complexity" evidence="10">
    <location>
        <begin position="291"/>
        <end position="306"/>
    </location>
</feature>
<evidence type="ECO:0000256" key="2">
    <source>
        <dbReference type="ARBA" id="ARBA00004584"/>
    </source>
</evidence>
<keyword evidence="6" id="KW-0498">Mitosis</keyword>
<gene>
    <name evidence="12" type="ORF">PRZ48_000484</name>
</gene>
<name>A0ABR0F064_ZASCE</name>
<dbReference type="Pfam" id="PF10444">
    <property type="entry name" value="Nbl1_Borealin_N"/>
    <property type="match status" value="1"/>
</dbReference>
<reference evidence="12 13" key="1">
    <citation type="journal article" date="2023" name="G3 (Bethesda)">
        <title>A chromosome-level genome assembly of Zasmidium syzygii isolated from banana leaves.</title>
        <authorList>
            <person name="van Westerhoven A.C."/>
            <person name="Mehrabi R."/>
            <person name="Talebi R."/>
            <person name="Steentjes M.B.F."/>
            <person name="Corcolon B."/>
            <person name="Chong P.A."/>
            <person name="Kema G.H.J."/>
            <person name="Seidl M.F."/>
        </authorList>
    </citation>
    <scope>NUCLEOTIDE SEQUENCE [LARGE SCALE GENOMIC DNA]</scope>
    <source>
        <strain evidence="12 13">P124</strain>
    </source>
</reference>
<dbReference type="EMBL" id="JAXOVC010000001">
    <property type="protein sequence ID" value="KAK4506751.1"/>
    <property type="molecule type" value="Genomic_DNA"/>
</dbReference>
<feature type="compositionally biased region" description="Polar residues" evidence="10">
    <location>
        <begin position="204"/>
        <end position="222"/>
    </location>
</feature>
<feature type="compositionally biased region" description="Polar residues" evidence="10">
    <location>
        <begin position="267"/>
        <end position="278"/>
    </location>
</feature>
<keyword evidence="9" id="KW-0137">Centromere</keyword>
<evidence type="ECO:0000313" key="13">
    <source>
        <dbReference type="Proteomes" id="UP001305779"/>
    </source>
</evidence>
<comment type="caution">
    <text evidence="12">The sequence shown here is derived from an EMBL/GenBank/DDBJ whole genome shotgun (WGS) entry which is preliminary data.</text>
</comment>
<protein>
    <recommendedName>
        <fullName evidence="11">Borealin N-terminal domain-containing protein</fullName>
    </recommendedName>
</protein>
<evidence type="ECO:0000256" key="3">
    <source>
        <dbReference type="ARBA" id="ARBA00009914"/>
    </source>
</evidence>
<keyword evidence="13" id="KW-1185">Reference proteome</keyword>
<dbReference type="Proteomes" id="UP001305779">
    <property type="component" value="Unassembled WGS sequence"/>
</dbReference>
<comment type="similarity">
    <text evidence="3">Belongs to the borealin family.</text>
</comment>
<feature type="domain" description="Borealin N-terminal" evidence="11">
    <location>
        <begin position="49"/>
        <end position="104"/>
    </location>
</feature>
<keyword evidence="7" id="KW-0539">Nucleus</keyword>
<keyword evidence="5" id="KW-0132">Cell division</keyword>
<dbReference type="InterPro" id="IPR018851">
    <property type="entry name" value="Borealin_N"/>
</dbReference>
<dbReference type="InterPro" id="IPR018867">
    <property type="entry name" value="Cell_div_borealin"/>
</dbReference>
<feature type="compositionally biased region" description="Polar residues" evidence="10">
    <location>
        <begin position="178"/>
        <end position="190"/>
    </location>
</feature>
<sequence>MSLARKDASISSDEEIPTFPAPPVSQETTQIPLRSPAESKRMAGITQSQKQALIDNLQLEITERARKLRAQYALQAQGLRTRLEMRVNRIPQALRKRNIQEVLDEHAAKSRPAPPPPMPVAPKAHSSHTGQQAQTAPAQKTQPSKKRKSDEISTGDDKENIPSNPASELANPKKRTKTTGAVANSKATRTASRKAGPAGVLSPKSHNSRTLPQSPIKPSTLSPEKALPAQPQLSTQPAAAKRSTRAPSRQTKRAGGTADTTGGRASEASNSSAGTTIVTKPGTRKQPPAPKKTTAKAAPSGKKPAAVKQDVPAGPARTLRKRNP</sequence>
<keyword evidence="8" id="KW-0131">Cell cycle</keyword>
<feature type="region of interest" description="Disordered" evidence="10">
    <location>
        <begin position="106"/>
        <end position="324"/>
    </location>
</feature>
<keyword evidence="4" id="KW-0158">Chromosome</keyword>
<evidence type="ECO:0000256" key="7">
    <source>
        <dbReference type="ARBA" id="ARBA00023242"/>
    </source>
</evidence>
<evidence type="ECO:0000256" key="4">
    <source>
        <dbReference type="ARBA" id="ARBA00022454"/>
    </source>
</evidence>
<evidence type="ECO:0000256" key="9">
    <source>
        <dbReference type="ARBA" id="ARBA00023328"/>
    </source>
</evidence>
<feature type="compositionally biased region" description="Low complexity" evidence="10">
    <location>
        <begin position="253"/>
        <end position="265"/>
    </location>
</feature>
<evidence type="ECO:0000256" key="8">
    <source>
        <dbReference type="ARBA" id="ARBA00023306"/>
    </source>
</evidence>
<feature type="compositionally biased region" description="Low complexity" evidence="10">
    <location>
        <begin position="131"/>
        <end position="142"/>
    </location>
</feature>
<evidence type="ECO:0000256" key="5">
    <source>
        <dbReference type="ARBA" id="ARBA00022618"/>
    </source>
</evidence>
<evidence type="ECO:0000256" key="6">
    <source>
        <dbReference type="ARBA" id="ARBA00022776"/>
    </source>
</evidence>
<evidence type="ECO:0000313" key="12">
    <source>
        <dbReference type="EMBL" id="KAK4506751.1"/>
    </source>
</evidence>
<accession>A0ABR0F064</accession>
<evidence type="ECO:0000259" key="11">
    <source>
        <dbReference type="Pfam" id="PF10444"/>
    </source>
</evidence>
<comment type="subcellular location">
    <subcellularLocation>
        <location evidence="2">Chromosome</location>
        <location evidence="2">Centromere</location>
    </subcellularLocation>
    <subcellularLocation>
        <location evidence="1">Nucleus</location>
    </subcellularLocation>
</comment>
<organism evidence="12 13">
    <name type="scientific">Zasmidium cellare</name>
    <name type="common">Wine cellar mold</name>
    <name type="synonym">Racodium cellare</name>
    <dbReference type="NCBI Taxonomy" id="395010"/>
    <lineage>
        <taxon>Eukaryota</taxon>
        <taxon>Fungi</taxon>
        <taxon>Dikarya</taxon>
        <taxon>Ascomycota</taxon>
        <taxon>Pezizomycotina</taxon>
        <taxon>Dothideomycetes</taxon>
        <taxon>Dothideomycetidae</taxon>
        <taxon>Mycosphaerellales</taxon>
        <taxon>Mycosphaerellaceae</taxon>
        <taxon>Zasmidium</taxon>
    </lineage>
</organism>
<dbReference type="PANTHER" id="PTHR16040:SF7">
    <property type="entry name" value="AUSTRALIN, ISOFORM A-RELATED"/>
    <property type="match status" value="1"/>
</dbReference>
<feature type="compositionally biased region" description="Basic and acidic residues" evidence="10">
    <location>
        <begin position="148"/>
        <end position="160"/>
    </location>
</feature>
<proteinExistence type="inferred from homology"/>
<evidence type="ECO:0000256" key="10">
    <source>
        <dbReference type="SAM" id="MobiDB-lite"/>
    </source>
</evidence>
<evidence type="ECO:0000256" key="1">
    <source>
        <dbReference type="ARBA" id="ARBA00004123"/>
    </source>
</evidence>
<dbReference type="PANTHER" id="PTHR16040">
    <property type="entry name" value="AUSTRALIN, ISOFORM A-RELATED"/>
    <property type="match status" value="1"/>
</dbReference>
<feature type="region of interest" description="Disordered" evidence="10">
    <location>
        <begin position="1"/>
        <end position="46"/>
    </location>
</feature>